<protein>
    <submittedName>
        <fullName evidence="1">Uncharacterized protein</fullName>
    </submittedName>
</protein>
<keyword evidence="2" id="KW-1185">Reference proteome</keyword>
<proteinExistence type="predicted"/>
<name>A0AA39YM47_9PEZI</name>
<dbReference type="EMBL" id="JAULSV010000001">
    <property type="protein sequence ID" value="KAK0655096.1"/>
    <property type="molecule type" value="Genomic_DNA"/>
</dbReference>
<comment type="caution">
    <text evidence="1">The sequence shown here is derived from an EMBL/GenBank/DDBJ whole genome shotgun (WGS) entry which is preliminary data.</text>
</comment>
<sequence>TVDAAPYTAEEKQWLNRHFGGEFKFLMAYGLSIYKEEDREEGRHIVRAMMANE</sequence>
<accession>A0AA39YM47</accession>
<evidence type="ECO:0000313" key="2">
    <source>
        <dbReference type="Proteomes" id="UP001174936"/>
    </source>
</evidence>
<gene>
    <name evidence="1" type="ORF">B0T16DRAFT_318492</name>
</gene>
<dbReference type="Proteomes" id="UP001174936">
    <property type="component" value="Unassembled WGS sequence"/>
</dbReference>
<feature type="non-terminal residue" evidence="1">
    <location>
        <position position="1"/>
    </location>
</feature>
<organism evidence="1 2">
    <name type="scientific">Cercophora newfieldiana</name>
    <dbReference type="NCBI Taxonomy" id="92897"/>
    <lineage>
        <taxon>Eukaryota</taxon>
        <taxon>Fungi</taxon>
        <taxon>Dikarya</taxon>
        <taxon>Ascomycota</taxon>
        <taxon>Pezizomycotina</taxon>
        <taxon>Sordariomycetes</taxon>
        <taxon>Sordariomycetidae</taxon>
        <taxon>Sordariales</taxon>
        <taxon>Lasiosphaeriaceae</taxon>
        <taxon>Cercophora</taxon>
    </lineage>
</organism>
<dbReference type="AlphaFoldDB" id="A0AA39YM47"/>
<evidence type="ECO:0000313" key="1">
    <source>
        <dbReference type="EMBL" id="KAK0655096.1"/>
    </source>
</evidence>
<reference evidence="1" key="1">
    <citation type="submission" date="2023-06" db="EMBL/GenBank/DDBJ databases">
        <title>Genome-scale phylogeny and comparative genomics of the fungal order Sordariales.</title>
        <authorList>
            <consortium name="Lawrence Berkeley National Laboratory"/>
            <person name="Hensen N."/>
            <person name="Bonometti L."/>
            <person name="Westerberg I."/>
            <person name="Brannstrom I.O."/>
            <person name="Guillou S."/>
            <person name="Cros-Aarteil S."/>
            <person name="Calhoun S."/>
            <person name="Haridas S."/>
            <person name="Kuo A."/>
            <person name="Mondo S."/>
            <person name="Pangilinan J."/>
            <person name="Riley R."/>
            <person name="Labutti K."/>
            <person name="Andreopoulos B."/>
            <person name="Lipzen A."/>
            <person name="Chen C."/>
            <person name="Yanf M."/>
            <person name="Daum C."/>
            <person name="Ng V."/>
            <person name="Clum A."/>
            <person name="Steindorff A."/>
            <person name="Ohm R."/>
            <person name="Martin F."/>
            <person name="Silar P."/>
            <person name="Natvig D."/>
            <person name="Lalanne C."/>
            <person name="Gautier V."/>
            <person name="Ament-Velasquez S.L."/>
            <person name="Kruys A."/>
            <person name="Hutchinson M.I."/>
            <person name="Powell A.J."/>
            <person name="Barry K."/>
            <person name="Miller A.N."/>
            <person name="Grigoriev I.V."/>
            <person name="Debuchy R."/>
            <person name="Gladieux P."/>
            <person name="Thoren M.H."/>
            <person name="Johannesson H."/>
        </authorList>
    </citation>
    <scope>NUCLEOTIDE SEQUENCE</scope>
    <source>
        <strain evidence="1">SMH2532-1</strain>
    </source>
</reference>